<dbReference type="Proteomes" id="UP000266118">
    <property type="component" value="Chromosome"/>
</dbReference>
<dbReference type="Pfam" id="PF25973">
    <property type="entry name" value="BSH_CzcB"/>
    <property type="match status" value="1"/>
</dbReference>
<dbReference type="PANTHER" id="PTHR30097">
    <property type="entry name" value="CATION EFFLUX SYSTEM PROTEIN CUSB"/>
    <property type="match status" value="1"/>
</dbReference>
<evidence type="ECO:0000256" key="3">
    <source>
        <dbReference type="SAM" id="SignalP"/>
    </source>
</evidence>
<protein>
    <submittedName>
        <fullName evidence="6">Efflux RND transporter periplasmic adaptor subunit</fullName>
    </submittedName>
</protein>
<dbReference type="InterPro" id="IPR006143">
    <property type="entry name" value="RND_pump_MFP"/>
</dbReference>
<dbReference type="SUPFAM" id="SSF111369">
    <property type="entry name" value="HlyD-like secretion proteins"/>
    <property type="match status" value="1"/>
</dbReference>
<dbReference type="NCBIfam" id="TIGR01730">
    <property type="entry name" value="RND_mfp"/>
    <property type="match status" value="1"/>
</dbReference>
<dbReference type="FunFam" id="2.40.30.170:FF:000010">
    <property type="entry name" value="Efflux RND transporter periplasmic adaptor subunit"/>
    <property type="match status" value="1"/>
</dbReference>
<reference evidence="6 7" key="1">
    <citation type="submission" date="2018-09" db="EMBL/GenBank/DDBJ databases">
        <title>Arachidicoccus sp. nov., a bacterium isolated from soil.</title>
        <authorList>
            <person name="Weon H.-Y."/>
            <person name="Kwon S.-W."/>
            <person name="Lee S.A."/>
        </authorList>
    </citation>
    <scope>NUCLEOTIDE SEQUENCE [LARGE SCALE GENOMIC DNA]</scope>
    <source>
        <strain evidence="6 7">KIS59-12</strain>
    </source>
</reference>
<dbReference type="InterPro" id="IPR058792">
    <property type="entry name" value="Beta-barrel_RND_2"/>
</dbReference>
<dbReference type="Gene3D" id="2.40.420.20">
    <property type="match status" value="1"/>
</dbReference>
<feature type="domain" description="CzcB-like barrel-sandwich hybrid" evidence="5">
    <location>
        <begin position="76"/>
        <end position="215"/>
    </location>
</feature>
<dbReference type="Gene3D" id="2.40.50.100">
    <property type="match status" value="1"/>
</dbReference>
<dbReference type="GO" id="GO:0060003">
    <property type="term" value="P:copper ion export"/>
    <property type="evidence" value="ECO:0007669"/>
    <property type="project" value="TreeGrafter"/>
</dbReference>
<dbReference type="OrthoDB" id="9806939at2"/>
<evidence type="ECO:0000256" key="2">
    <source>
        <dbReference type="ARBA" id="ARBA00022448"/>
    </source>
</evidence>
<feature type="signal peptide" evidence="3">
    <location>
        <begin position="1"/>
        <end position="23"/>
    </location>
</feature>
<keyword evidence="2" id="KW-0813">Transport</keyword>
<dbReference type="AlphaFoldDB" id="A0A386HN82"/>
<dbReference type="InterPro" id="IPR051909">
    <property type="entry name" value="MFP_Cation_Efflux"/>
</dbReference>
<dbReference type="PROSITE" id="PS51257">
    <property type="entry name" value="PROKAR_LIPOPROTEIN"/>
    <property type="match status" value="1"/>
</dbReference>
<dbReference type="InterPro" id="IPR058647">
    <property type="entry name" value="BSH_CzcB-like"/>
</dbReference>
<dbReference type="Gene3D" id="2.40.30.170">
    <property type="match status" value="1"/>
</dbReference>
<keyword evidence="7" id="KW-1185">Reference proteome</keyword>
<accession>A0A386HN82</accession>
<dbReference type="GO" id="GO:0030313">
    <property type="term" value="C:cell envelope"/>
    <property type="evidence" value="ECO:0007669"/>
    <property type="project" value="TreeGrafter"/>
</dbReference>
<comment type="similarity">
    <text evidence="1">Belongs to the membrane fusion protein (MFP) (TC 8.A.1) family.</text>
</comment>
<dbReference type="EMBL" id="CP032489">
    <property type="protein sequence ID" value="AYD47076.1"/>
    <property type="molecule type" value="Genomic_DNA"/>
</dbReference>
<evidence type="ECO:0000313" key="7">
    <source>
        <dbReference type="Proteomes" id="UP000266118"/>
    </source>
</evidence>
<evidence type="ECO:0000256" key="1">
    <source>
        <dbReference type="ARBA" id="ARBA00009477"/>
    </source>
</evidence>
<feature type="domain" description="CusB-like beta-barrel" evidence="4">
    <location>
        <begin position="218"/>
        <end position="293"/>
    </location>
</feature>
<organism evidence="6 7">
    <name type="scientific">Arachidicoccus soli</name>
    <dbReference type="NCBI Taxonomy" id="2341117"/>
    <lineage>
        <taxon>Bacteria</taxon>
        <taxon>Pseudomonadati</taxon>
        <taxon>Bacteroidota</taxon>
        <taxon>Chitinophagia</taxon>
        <taxon>Chitinophagales</taxon>
        <taxon>Chitinophagaceae</taxon>
        <taxon>Arachidicoccus</taxon>
    </lineage>
</organism>
<sequence length="367" mass="40205">MENRKYINIGMLICISVLTILSACNSSNQDKTETASSYVLPDSLLHSIQIDTVTDVPYSSAITLNGRIDFDEDHVIRIYPMVSGIANNIHAALGDYVQQGETLATISSSDMSGYSNDFETASNNLIIAKRNKDAVNSMYKSGLSSAQDSLNATVQYNQAKANLEKAKRILENNGGGTNGDFYVKSPMTGFIVEKNITNGTAIRPDNNTTLFTISNLNQVWVMADVYESNIPYVKLGDSVNITTLSYPGKVFRGKIDKIMNVLDPESRVMKVRIVLSNPGFLLKPQMFASVVVNYSENKSMLSVPTQSLIFDNSQYYVLVYKSPSDISICPVQINGTKGDRTYISSGVALGDKVIATQALLIYQALND</sequence>
<dbReference type="GO" id="GO:0015562">
    <property type="term" value="F:efflux transmembrane transporter activity"/>
    <property type="evidence" value="ECO:0007669"/>
    <property type="project" value="InterPro"/>
</dbReference>
<keyword evidence="3" id="KW-0732">Signal</keyword>
<proteinExistence type="inferred from homology"/>
<dbReference type="Gene3D" id="1.10.287.470">
    <property type="entry name" value="Helix hairpin bin"/>
    <property type="match status" value="1"/>
</dbReference>
<dbReference type="RefSeq" id="WP_119985804.1">
    <property type="nucleotide sequence ID" value="NZ_CP032489.1"/>
</dbReference>
<evidence type="ECO:0000313" key="6">
    <source>
        <dbReference type="EMBL" id="AYD47076.1"/>
    </source>
</evidence>
<dbReference type="GO" id="GO:0016020">
    <property type="term" value="C:membrane"/>
    <property type="evidence" value="ECO:0007669"/>
    <property type="project" value="InterPro"/>
</dbReference>
<name>A0A386HN82_9BACT</name>
<dbReference type="Pfam" id="PF25954">
    <property type="entry name" value="Beta-barrel_RND_2"/>
    <property type="match status" value="1"/>
</dbReference>
<feature type="chain" id="PRO_5017215820" evidence="3">
    <location>
        <begin position="24"/>
        <end position="367"/>
    </location>
</feature>
<dbReference type="KEGG" id="ark:D6B99_05285"/>
<dbReference type="PANTHER" id="PTHR30097:SF4">
    <property type="entry name" value="SLR6042 PROTEIN"/>
    <property type="match status" value="1"/>
</dbReference>
<dbReference type="GO" id="GO:0015679">
    <property type="term" value="P:plasma membrane copper ion transport"/>
    <property type="evidence" value="ECO:0007669"/>
    <property type="project" value="TreeGrafter"/>
</dbReference>
<evidence type="ECO:0000259" key="5">
    <source>
        <dbReference type="Pfam" id="PF25973"/>
    </source>
</evidence>
<evidence type="ECO:0000259" key="4">
    <source>
        <dbReference type="Pfam" id="PF25954"/>
    </source>
</evidence>
<gene>
    <name evidence="6" type="ORF">D6B99_05285</name>
</gene>